<keyword evidence="1" id="KW-0853">WD repeat</keyword>
<dbReference type="PANTHER" id="PTHR13720:SF33">
    <property type="entry name" value="HELP DOMAIN-CONTAINING PROTEIN"/>
    <property type="match status" value="1"/>
</dbReference>
<reference evidence="3" key="1">
    <citation type="submission" date="2019-08" db="EMBL/GenBank/DDBJ databases">
        <title>The improved chromosome-level genome for the pearl oyster Pinctada fucata martensii using PacBio sequencing and Hi-C.</title>
        <authorList>
            <person name="Zheng Z."/>
        </authorList>
    </citation>
    <scope>NUCLEOTIDE SEQUENCE</scope>
    <source>
        <strain evidence="3">ZZ-2019</strain>
        <tissue evidence="3">Adductor muscle</tissue>
    </source>
</reference>
<protein>
    <submittedName>
        <fullName evidence="3">Uncharacterized protein</fullName>
    </submittedName>
</protein>
<dbReference type="AlphaFoldDB" id="A0AA89BSE9"/>
<evidence type="ECO:0000313" key="4">
    <source>
        <dbReference type="Proteomes" id="UP001186944"/>
    </source>
</evidence>
<dbReference type="SUPFAM" id="SSF50978">
    <property type="entry name" value="WD40 repeat-like"/>
    <property type="match status" value="1"/>
</dbReference>
<dbReference type="InterPro" id="IPR050630">
    <property type="entry name" value="WD_repeat_EMAP"/>
</dbReference>
<dbReference type="Gene3D" id="2.130.10.10">
    <property type="entry name" value="YVTN repeat-like/Quinoprotein amine dehydrogenase"/>
    <property type="match status" value="1"/>
</dbReference>
<evidence type="ECO:0000256" key="1">
    <source>
        <dbReference type="ARBA" id="ARBA00022574"/>
    </source>
</evidence>
<dbReference type="FunFam" id="2.130.10.10:FF:002220">
    <property type="entry name" value="EMAP-like 3"/>
    <property type="match status" value="1"/>
</dbReference>
<dbReference type="InterPro" id="IPR001680">
    <property type="entry name" value="WD40_rpt"/>
</dbReference>
<evidence type="ECO:0000313" key="3">
    <source>
        <dbReference type="EMBL" id="KAK3092560.1"/>
    </source>
</evidence>
<dbReference type="InterPro" id="IPR005108">
    <property type="entry name" value="HELP"/>
</dbReference>
<dbReference type="EMBL" id="VSWD01000009">
    <property type="protein sequence ID" value="KAK3092560.1"/>
    <property type="molecule type" value="Genomic_DNA"/>
</dbReference>
<gene>
    <name evidence="3" type="ORF">FSP39_004442</name>
</gene>
<dbReference type="PANTHER" id="PTHR13720">
    <property type="entry name" value="WD-40 REPEAT PROTEIN"/>
    <property type="match status" value="1"/>
</dbReference>
<dbReference type="Proteomes" id="UP001186944">
    <property type="component" value="Unassembled WGS sequence"/>
</dbReference>
<evidence type="ECO:0000256" key="2">
    <source>
        <dbReference type="ARBA" id="ARBA00022737"/>
    </source>
</evidence>
<dbReference type="Pfam" id="PF00400">
    <property type="entry name" value="WD40"/>
    <property type="match status" value="1"/>
</dbReference>
<keyword evidence="4" id="KW-1185">Reference proteome</keyword>
<sequence>MTSKSAPQSQLRLEWVYGYRGHQCRNNLFYTTSKEIVLFVAGVGVVYNPREHKQRFFLGHDDDILCLTLHPERTLVATGQTGKSPYICVWDSASMEMVSILKEGHQNGVAALGFDKEGNVSRCIINYVEIAPFATEFFFERCSVNMTISKNDSFKSS</sequence>
<proteinExistence type="predicted"/>
<organism evidence="3 4">
    <name type="scientific">Pinctada imbricata</name>
    <name type="common">Atlantic pearl-oyster</name>
    <name type="synonym">Pinctada martensii</name>
    <dbReference type="NCBI Taxonomy" id="66713"/>
    <lineage>
        <taxon>Eukaryota</taxon>
        <taxon>Metazoa</taxon>
        <taxon>Spiralia</taxon>
        <taxon>Lophotrochozoa</taxon>
        <taxon>Mollusca</taxon>
        <taxon>Bivalvia</taxon>
        <taxon>Autobranchia</taxon>
        <taxon>Pteriomorphia</taxon>
        <taxon>Pterioida</taxon>
        <taxon>Pterioidea</taxon>
        <taxon>Pteriidae</taxon>
        <taxon>Pinctada</taxon>
    </lineage>
</organism>
<dbReference type="InterPro" id="IPR015943">
    <property type="entry name" value="WD40/YVTN_repeat-like_dom_sf"/>
</dbReference>
<dbReference type="GO" id="GO:0008017">
    <property type="term" value="F:microtubule binding"/>
    <property type="evidence" value="ECO:0007669"/>
    <property type="project" value="TreeGrafter"/>
</dbReference>
<name>A0AA89BSE9_PINIB</name>
<accession>A0AA89BSE9</accession>
<dbReference type="InterPro" id="IPR036322">
    <property type="entry name" value="WD40_repeat_dom_sf"/>
</dbReference>
<dbReference type="Pfam" id="PF03451">
    <property type="entry name" value="HELP"/>
    <property type="match status" value="1"/>
</dbReference>
<keyword evidence="2" id="KW-0677">Repeat</keyword>
<comment type="caution">
    <text evidence="3">The sequence shown here is derived from an EMBL/GenBank/DDBJ whole genome shotgun (WGS) entry which is preliminary data.</text>
</comment>